<reference evidence="2 3" key="1">
    <citation type="journal article" date="2016" name="Nat. Commun.">
        <title>Thousands of microbial genomes shed light on interconnected biogeochemical processes in an aquifer system.</title>
        <authorList>
            <person name="Anantharaman K."/>
            <person name="Brown C.T."/>
            <person name="Hug L.A."/>
            <person name="Sharon I."/>
            <person name="Castelle C.J."/>
            <person name="Probst A.J."/>
            <person name="Thomas B.C."/>
            <person name="Singh A."/>
            <person name="Wilkins M.J."/>
            <person name="Karaoz U."/>
            <person name="Brodie E.L."/>
            <person name="Williams K.H."/>
            <person name="Hubbard S.S."/>
            <person name="Banfield J.F."/>
        </authorList>
    </citation>
    <scope>NUCLEOTIDE SEQUENCE [LARGE SCALE GENOMIC DNA]</scope>
</reference>
<keyword evidence="1" id="KW-0732">Signal</keyword>
<accession>A0A1F4Y389</accession>
<feature type="signal peptide" evidence="1">
    <location>
        <begin position="1"/>
        <end position="20"/>
    </location>
</feature>
<proteinExistence type="predicted"/>
<evidence type="ECO:0000313" key="3">
    <source>
        <dbReference type="Proteomes" id="UP000178720"/>
    </source>
</evidence>
<evidence type="ECO:0008006" key="4">
    <source>
        <dbReference type="Google" id="ProtNLM"/>
    </source>
</evidence>
<gene>
    <name evidence="2" type="ORF">A3D70_02930</name>
</gene>
<dbReference type="EMBL" id="MEWV01000013">
    <property type="protein sequence ID" value="OGC88409.1"/>
    <property type="molecule type" value="Genomic_DNA"/>
</dbReference>
<dbReference type="Proteomes" id="UP000178720">
    <property type="component" value="Unassembled WGS sequence"/>
</dbReference>
<comment type="caution">
    <text evidence="2">The sequence shown here is derived from an EMBL/GenBank/DDBJ whole genome shotgun (WGS) entry which is preliminary data.</text>
</comment>
<evidence type="ECO:0000313" key="2">
    <source>
        <dbReference type="EMBL" id="OGC88409.1"/>
    </source>
</evidence>
<feature type="chain" id="PRO_5009515571" description="DUF5667 domain-containing protein" evidence="1">
    <location>
        <begin position="21"/>
        <end position="155"/>
    </location>
</feature>
<organism evidence="2 3">
    <name type="scientific">Candidatus Adlerbacteria bacterium RIFCSPHIGHO2_02_FULL_54_18</name>
    <dbReference type="NCBI Taxonomy" id="1797241"/>
    <lineage>
        <taxon>Bacteria</taxon>
        <taxon>Candidatus Adleribacteriota</taxon>
    </lineage>
</organism>
<name>A0A1F4Y389_9BACT</name>
<evidence type="ECO:0000256" key="1">
    <source>
        <dbReference type="SAM" id="SignalP"/>
    </source>
</evidence>
<dbReference type="AlphaFoldDB" id="A0A1F4Y389"/>
<sequence length="155" mass="17124">MLRSALLLLVAVLMSVQAQAFDADREAKAFVQAVDAIEPGVSFKNTPEAREADLYRQAEAKVERMFTIFALAVILRQPHYSADGSKSISGSVSLQAREEAKALLRPHTEKFARGRSLAYHDAHPGVGPLVRLVRQAPLPEKAVQSLRQMWKDMGN</sequence>
<protein>
    <recommendedName>
        <fullName evidence="4">DUF5667 domain-containing protein</fullName>
    </recommendedName>
</protein>